<dbReference type="InterPro" id="IPR019538">
    <property type="entry name" value="PSMD5"/>
</dbReference>
<evidence type="ECO:0000256" key="1">
    <source>
        <dbReference type="ARBA" id="ARBA00006823"/>
    </source>
</evidence>
<dbReference type="Proteomes" id="UP000694865">
    <property type="component" value="Unplaced"/>
</dbReference>
<evidence type="ECO:0000256" key="2">
    <source>
        <dbReference type="ARBA" id="ARBA00014933"/>
    </source>
</evidence>
<dbReference type="GeneID" id="100378616"/>
<name>A0ABM0M8Z0_SACKO</name>
<comment type="similarity">
    <text evidence="1">Belongs to the proteasome subunit S5B/HSM3 family.</text>
</comment>
<dbReference type="InterPro" id="IPR016024">
    <property type="entry name" value="ARM-type_fold"/>
</dbReference>
<evidence type="ECO:0000313" key="3">
    <source>
        <dbReference type="Proteomes" id="UP000694865"/>
    </source>
</evidence>
<dbReference type="PANTHER" id="PTHR13554">
    <property type="entry name" value="26S PROTEASOME NON-ATPASE REGULATORY SUBUNIT 5-RELATED"/>
    <property type="match status" value="1"/>
</dbReference>
<dbReference type="RefSeq" id="XP_006816481.1">
    <property type="nucleotide sequence ID" value="XM_006816418.1"/>
</dbReference>
<organism evidence="3 4">
    <name type="scientific">Saccoglossus kowalevskii</name>
    <name type="common">Acorn worm</name>
    <dbReference type="NCBI Taxonomy" id="10224"/>
    <lineage>
        <taxon>Eukaryota</taxon>
        <taxon>Metazoa</taxon>
        <taxon>Hemichordata</taxon>
        <taxon>Enteropneusta</taxon>
        <taxon>Harrimaniidae</taxon>
        <taxon>Saccoglossus</taxon>
    </lineage>
</organism>
<keyword evidence="3" id="KW-1185">Reference proteome</keyword>
<sequence length="507" mass="56589">MATVTTINGLLGKLTSSPGERVATLEELRTALGLLHPRDLDDVVPNLSLQILFQCMQEKNRDEAELSKEILKRLFAASDPCSVITQYKDEIYSGIKSESVQMKELCLLQVYRCASTEKGRQELLQSSLDILYLCVQCLADKEISVGKEAGRVLKCLGESQAGLEFLFQGNLLDKMKSLMKIDDVIRYRVYEVAVDIFLTSPQAIVYGSNSGIITQLISELERDDILIQMNCIEMLSTIASCQHGLQYLDQQGIVGKVESIMVAAESDPLVGFLMPGLIKFFGSIARYEPSEVFEKHPLFVRTVFTLLTSSDLTQKGVAIDTVGIVGSTVAGKLVLHKQGKNMIDCMRVMGSLVQQPPTEMRIRTLESIAALLHVKKAEQTEDILSLTERWFLEISSKPMDTMFGLCNQPFGEIRGGAFLVLQSIGNQPWGQRQMNDYPGFTEYILDRSTESEKLGKELKFDIVKVLVESPTTADIFGRPYLLRLKEYLREGPFYVKVQSEVAMEGDG</sequence>
<dbReference type="Gene3D" id="1.25.10.10">
    <property type="entry name" value="Leucine-rich Repeat Variant"/>
    <property type="match status" value="1"/>
</dbReference>
<evidence type="ECO:0000313" key="4">
    <source>
        <dbReference type="RefSeq" id="XP_006816481.1"/>
    </source>
</evidence>
<dbReference type="SUPFAM" id="SSF48371">
    <property type="entry name" value="ARM repeat"/>
    <property type="match status" value="1"/>
</dbReference>
<protein>
    <recommendedName>
        <fullName evidence="2">26S proteasome non-ATPase regulatory subunit 5</fullName>
    </recommendedName>
</protein>
<dbReference type="Pfam" id="PF10508">
    <property type="entry name" value="Proteasom_PSMB"/>
    <property type="match status" value="1"/>
</dbReference>
<reference evidence="4" key="1">
    <citation type="submission" date="2025-08" db="UniProtKB">
        <authorList>
            <consortium name="RefSeq"/>
        </authorList>
    </citation>
    <scope>IDENTIFICATION</scope>
    <source>
        <tissue evidence="4">Testes</tissue>
    </source>
</reference>
<proteinExistence type="inferred from homology"/>
<dbReference type="InterPro" id="IPR011989">
    <property type="entry name" value="ARM-like"/>
</dbReference>
<dbReference type="PANTHER" id="PTHR13554:SF10">
    <property type="entry name" value="26S PROTEASOME NON-ATPASE REGULATORY SUBUNIT 5"/>
    <property type="match status" value="1"/>
</dbReference>
<accession>A0ABM0M8Z0</accession>
<gene>
    <name evidence="4" type="primary">LOC100378616</name>
</gene>